<dbReference type="Proteomes" id="UP000192940">
    <property type="component" value="Chromosome I"/>
</dbReference>
<dbReference type="PANTHER" id="PTHR42736">
    <property type="entry name" value="PROTEIN-GLUTAMINE GAMMA-GLUTAMYLTRANSFERASE"/>
    <property type="match status" value="1"/>
</dbReference>
<dbReference type="InterPro" id="IPR052901">
    <property type="entry name" value="Bact_TGase-like"/>
</dbReference>
<dbReference type="PANTHER" id="PTHR42736:SF1">
    <property type="entry name" value="PROTEIN-GLUTAMINE GAMMA-GLUTAMYLTRANSFERASE"/>
    <property type="match status" value="1"/>
</dbReference>
<reference evidence="5" key="1">
    <citation type="submission" date="2017-04" db="EMBL/GenBank/DDBJ databases">
        <authorList>
            <person name="Varghese N."/>
            <person name="Submissions S."/>
        </authorList>
    </citation>
    <scope>NUCLEOTIDE SEQUENCE [LARGE SCALE GENOMIC DNA]</scope>
    <source>
        <strain evidence="5">N3/975</strain>
    </source>
</reference>
<dbReference type="AlphaFoldDB" id="A0A1X7HMT0"/>
<dbReference type="Pfam" id="PF13559">
    <property type="entry name" value="DUF4129"/>
    <property type="match status" value="1"/>
</dbReference>
<keyword evidence="4" id="KW-0378">Hydrolase</keyword>
<dbReference type="SMART" id="SM00460">
    <property type="entry name" value="TGc"/>
    <property type="match status" value="1"/>
</dbReference>
<evidence type="ECO:0000313" key="4">
    <source>
        <dbReference type="EMBL" id="SMF88706.1"/>
    </source>
</evidence>
<keyword evidence="2" id="KW-0812">Transmembrane</keyword>
<dbReference type="RefSeq" id="WP_208915146.1">
    <property type="nucleotide sequence ID" value="NZ_LT840184.1"/>
</dbReference>
<proteinExistence type="predicted"/>
<keyword evidence="2" id="KW-1133">Transmembrane helix</keyword>
<keyword evidence="2" id="KW-0472">Membrane</keyword>
<dbReference type="Pfam" id="PF01841">
    <property type="entry name" value="Transglut_core"/>
    <property type="match status" value="1"/>
</dbReference>
<feature type="transmembrane region" description="Helical" evidence="2">
    <location>
        <begin position="42"/>
        <end position="61"/>
    </location>
</feature>
<evidence type="ECO:0000256" key="1">
    <source>
        <dbReference type="SAM" id="MobiDB-lite"/>
    </source>
</evidence>
<keyword evidence="5" id="KW-1185">Reference proteome</keyword>
<feature type="region of interest" description="Disordered" evidence="1">
    <location>
        <begin position="583"/>
        <end position="603"/>
    </location>
</feature>
<protein>
    <submittedName>
        <fullName evidence="4">Transglutaminase-like enzymes, putative cysteine proteases</fullName>
    </submittedName>
</protein>
<dbReference type="GO" id="GO:0008233">
    <property type="term" value="F:peptidase activity"/>
    <property type="evidence" value="ECO:0007669"/>
    <property type="project" value="UniProtKB-KW"/>
</dbReference>
<dbReference type="GO" id="GO:0006508">
    <property type="term" value="P:proteolysis"/>
    <property type="evidence" value="ECO:0007669"/>
    <property type="project" value="UniProtKB-KW"/>
</dbReference>
<feature type="transmembrane region" description="Helical" evidence="2">
    <location>
        <begin position="132"/>
        <end position="152"/>
    </location>
</feature>
<name>A0A1X7HMT0_9BACL</name>
<evidence type="ECO:0000313" key="5">
    <source>
        <dbReference type="Proteomes" id="UP000192940"/>
    </source>
</evidence>
<dbReference type="InterPro" id="IPR038765">
    <property type="entry name" value="Papain-like_cys_pep_sf"/>
</dbReference>
<feature type="transmembrane region" description="Helical" evidence="2">
    <location>
        <begin position="158"/>
        <end position="174"/>
    </location>
</feature>
<keyword evidence="4" id="KW-0645">Protease</keyword>
<dbReference type="InterPro" id="IPR025403">
    <property type="entry name" value="TgpA-like_C"/>
</dbReference>
<accession>A0A1X7HMT0</accession>
<evidence type="ECO:0000256" key="2">
    <source>
        <dbReference type="SAM" id="Phobius"/>
    </source>
</evidence>
<feature type="transmembrane region" description="Helical" evidence="2">
    <location>
        <begin position="12"/>
        <end position="30"/>
    </location>
</feature>
<feature type="transmembrane region" description="Helical" evidence="2">
    <location>
        <begin position="68"/>
        <end position="85"/>
    </location>
</feature>
<dbReference type="Gene3D" id="3.10.620.30">
    <property type="match status" value="1"/>
</dbReference>
<feature type="domain" description="Transglutaminase-like" evidence="3">
    <location>
        <begin position="482"/>
        <end position="565"/>
    </location>
</feature>
<dbReference type="InterPro" id="IPR002931">
    <property type="entry name" value="Transglutaminase-like"/>
</dbReference>
<gene>
    <name evidence="4" type="ORF">SAMN05661091_4379</name>
</gene>
<feature type="transmembrane region" description="Helical" evidence="2">
    <location>
        <begin position="195"/>
        <end position="213"/>
    </location>
</feature>
<dbReference type="STRING" id="1313296.SAMN05661091_4379"/>
<organism evidence="4 5">
    <name type="scientific">Paenibacillus uliginis N3/975</name>
    <dbReference type="NCBI Taxonomy" id="1313296"/>
    <lineage>
        <taxon>Bacteria</taxon>
        <taxon>Bacillati</taxon>
        <taxon>Bacillota</taxon>
        <taxon>Bacilli</taxon>
        <taxon>Bacillales</taxon>
        <taxon>Paenibacillaceae</taxon>
        <taxon>Paenibacillus</taxon>
    </lineage>
</organism>
<dbReference type="EMBL" id="LT840184">
    <property type="protein sequence ID" value="SMF88706.1"/>
    <property type="molecule type" value="Genomic_DNA"/>
</dbReference>
<feature type="transmembrane region" description="Helical" evidence="2">
    <location>
        <begin position="105"/>
        <end position="125"/>
    </location>
</feature>
<sequence>MMRSWMQKFSLSFFYILSLLWIWLILLQWVSYSESLLYEETTASIIVALAITAITESLVFIKRGFRMLIQLPLIIYAVYRTLEKYGNPVPSSLLEGLESGELLEFLPYLWFAAASWAIFLFIAVWATNKRRILLVIGLNIVAFAVLDSFTTIVLWDETAWIVAVGMGWLVTEHFNRFRKRFPLGWRKLREYPIKIIGNILVIFSLIILAGINMPNIQPALTDPYTAWREWNGIPLSGSVSGLGSGILDVSVESMSGYGREDNELGGGFNFDYSPVMTVASKERSYWRGETRAQYSGTGWSDKQRRRDSEEVALGEALSGDLSGKIDTKTVQQTVTMLNDSVYPVLFGAYSISKVDRLDPDVDNGMLRWKGESSELHLNSEPKRPNYPKTYTVTSEIPVIPVEELSAQTYDQLFNGPIDEVYLQKPSDFPERVEMLAEEVTAAGNTPYEKVMLLQQYLQNNFTYTNTPDLTRRESTDFVDAFLFEVKEGYCDYFSTSMVMMTRSLGIPARWVKGYAPGNIPSQEFMSQNGQNNSASGSYTVTNADAHSWVEVYFGDYGWIPIETTPGFNMPILAGGESLEPIVSEKEKEKAEEEEEPVLPSEETGGSSSLYMILGIISGTVILAWIGYILWRMRFNLRFFSARLRAGKPLTPADKVIAETERWLRYAHRRGLKRDTHETLRESVSRWESLYPPLSRSLTPLLRKFEAARYSPIHIMEEEWRAVQSEADQLKKSIKSVRIS</sequence>
<evidence type="ECO:0000259" key="3">
    <source>
        <dbReference type="SMART" id="SM00460"/>
    </source>
</evidence>
<dbReference type="SUPFAM" id="SSF54001">
    <property type="entry name" value="Cysteine proteinases"/>
    <property type="match status" value="1"/>
</dbReference>
<feature type="transmembrane region" description="Helical" evidence="2">
    <location>
        <begin position="609"/>
        <end position="630"/>
    </location>
</feature>